<evidence type="ECO:0000313" key="1">
    <source>
        <dbReference type="EMBL" id="WAC01275.1"/>
    </source>
</evidence>
<accession>A0A9E8MVX9</accession>
<dbReference type="EMBL" id="CP113088">
    <property type="protein sequence ID" value="WAC01275.1"/>
    <property type="molecule type" value="Genomic_DNA"/>
</dbReference>
<evidence type="ECO:0008006" key="3">
    <source>
        <dbReference type="Google" id="ProtNLM"/>
    </source>
</evidence>
<name>A0A9E8MVX9_9FLAO</name>
<protein>
    <recommendedName>
        <fullName evidence="3">Rieske domain-containing protein</fullName>
    </recommendedName>
</protein>
<organism evidence="1 2">
    <name type="scientific">Lacinutrix neustonica</name>
    <dbReference type="NCBI Taxonomy" id="2980107"/>
    <lineage>
        <taxon>Bacteria</taxon>
        <taxon>Pseudomonadati</taxon>
        <taxon>Bacteroidota</taxon>
        <taxon>Flavobacteriia</taxon>
        <taxon>Flavobacteriales</taxon>
        <taxon>Flavobacteriaceae</taxon>
        <taxon>Lacinutrix</taxon>
    </lineage>
</organism>
<reference evidence="1" key="1">
    <citation type="submission" date="2022-11" db="EMBL/GenBank/DDBJ databases">
        <title>Lacinutrix neustonica HL-RS19T sp. nov., isolated from the surface microlayer sample of brackish Lake Shihwa.</title>
        <authorList>
            <person name="Choi J.Y."/>
            <person name="Hwang C.Y."/>
        </authorList>
    </citation>
    <scope>NUCLEOTIDE SEQUENCE</scope>
    <source>
        <strain evidence="1">HL-RS19</strain>
    </source>
</reference>
<dbReference type="RefSeq" id="WP_267675889.1">
    <property type="nucleotide sequence ID" value="NZ_CP113088.1"/>
</dbReference>
<evidence type="ECO:0000313" key="2">
    <source>
        <dbReference type="Proteomes" id="UP001164705"/>
    </source>
</evidence>
<dbReference type="Proteomes" id="UP001164705">
    <property type="component" value="Chromosome"/>
</dbReference>
<sequence length="150" mass="16154">MKNRTPILTLIFTVILSTCSKNDDDNNQNNNPNIPRAVFDTGASINTSLPQYNQLQFPNNNVVIDAAGINGVVLHFSGNSYSAFELSDPNHPINSCTQLSVNGIIATCGCDDGNAYEILGGAPQQGTTGRYTLVRYSVEVNGSVIRVFNN</sequence>
<keyword evidence="2" id="KW-1185">Reference proteome</keyword>
<dbReference type="KEGG" id="lnu:N7U66_14355"/>
<dbReference type="AlphaFoldDB" id="A0A9E8MVX9"/>
<gene>
    <name evidence="1" type="ORF">N7U66_14355</name>
</gene>
<proteinExistence type="predicted"/>